<evidence type="ECO:0000256" key="5">
    <source>
        <dbReference type="ARBA" id="ARBA00023136"/>
    </source>
</evidence>
<sequence length="125" mass="13547">MKSWIIGTAGVFGALSRYGLSVLWNEGTGSFPWGTLACNMIGCMLLGYFSEALLPKWPQELRTAVMTGFIGAFTTFSTFSMETVRMLQDHRVPLALLYIGVSLLGGLLAVSLGTAAAHRRKEKAI</sequence>
<evidence type="ECO:0000313" key="12">
    <source>
        <dbReference type="EMBL" id="QAV20264.1"/>
    </source>
</evidence>
<keyword evidence="14" id="KW-1185">Reference proteome</keyword>
<comment type="activity regulation">
    <text evidence="10">Na(+) is not transported, but it plays an essential structural role and its presence is essential for fluoride channel function.</text>
</comment>
<gene>
    <name evidence="10 12" type="primary">crcB</name>
    <name evidence="10" type="synonym">fluC</name>
    <name evidence="11" type="ORF">M5X16_19130</name>
    <name evidence="12" type="ORF">PC41400_22365</name>
</gene>
<dbReference type="PANTHER" id="PTHR28259:SF1">
    <property type="entry name" value="FLUORIDE EXPORT PROTEIN 1-RELATED"/>
    <property type="match status" value="1"/>
</dbReference>
<evidence type="ECO:0000256" key="3">
    <source>
        <dbReference type="ARBA" id="ARBA00022692"/>
    </source>
</evidence>
<feature type="transmembrane region" description="Helical" evidence="10">
    <location>
        <begin position="31"/>
        <end position="49"/>
    </location>
</feature>
<keyword evidence="2 10" id="KW-1003">Cell membrane</keyword>
<dbReference type="HAMAP" id="MF_00454">
    <property type="entry name" value="FluC"/>
    <property type="match status" value="1"/>
</dbReference>
<keyword evidence="10" id="KW-0813">Transport</keyword>
<comment type="catalytic activity">
    <reaction evidence="8">
        <text>fluoride(in) = fluoride(out)</text>
        <dbReference type="Rhea" id="RHEA:76159"/>
        <dbReference type="ChEBI" id="CHEBI:17051"/>
    </reaction>
    <physiologicalReaction direction="left-to-right" evidence="8">
        <dbReference type="Rhea" id="RHEA:76160"/>
    </physiologicalReaction>
</comment>
<keyword evidence="4 10" id="KW-1133">Transmembrane helix</keyword>
<dbReference type="NCBIfam" id="TIGR00494">
    <property type="entry name" value="crcB"/>
    <property type="match status" value="1"/>
</dbReference>
<comment type="subcellular location">
    <subcellularLocation>
        <location evidence="1 10">Cell membrane</location>
        <topology evidence="1 10">Multi-pass membrane protein</topology>
    </subcellularLocation>
</comment>
<dbReference type="InterPro" id="IPR003691">
    <property type="entry name" value="FluC"/>
</dbReference>
<organism evidence="12 13">
    <name type="scientific">Paenibacillus chitinolyticus</name>
    <dbReference type="NCBI Taxonomy" id="79263"/>
    <lineage>
        <taxon>Bacteria</taxon>
        <taxon>Bacillati</taxon>
        <taxon>Bacillota</taxon>
        <taxon>Bacilli</taxon>
        <taxon>Bacillales</taxon>
        <taxon>Paenibacillaceae</taxon>
        <taxon>Paenibacillus</taxon>
    </lineage>
</organism>
<dbReference type="Pfam" id="PF02537">
    <property type="entry name" value="CRCB"/>
    <property type="match status" value="1"/>
</dbReference>
<dbReference type="OrthoDB" id="9799631at2"/>
<dbReference type="GO" id="GO:0140114">
    <property type="term" value="P:cellular detoxification of fluoride"/>
    <property type="evidence" value="ECO:0007669"/>
    <property type="project" value="UniProtKB-UniRule"/>
</dbReference>
<dbReference type="Proteomes" id="UP000288943">
    <property type="component" value="Chromosome"/>
</dbReference>
<evidence type="ECO:0000256" key="8">
    <source>
        <dbReference type="ARBA" id="ARBA00035585"/>
    </source>
</evidence>
<comment type="function">
    <text evidence="9 10">Fluoride-specific ion channel. Important for reducing fluoride concentration in the cell, thus reducing its toxicity.</text>
</comment>
<evidence type="ECO:0000256" key="4">
    <source>
        <dbReference type="ARBA" id="ARBA00022989"/>
    </source>
</evidence>
<keyword evidence="6 10" id="KW-0407">Ion channel</keyword>
<dbReference type="GO" id="GO:0062054">
    <property type="term" value="F:fluoride channel activity"/>
    <property type="evidence" value="ECO:0007669"/>
    <property type="project" value="UniProtKB-UniRule"/>
</dbReference>
<feature type="binding site" evidence="10">
    <location>
        <position position="74"/>
    </location>
    <ligand>
        <name>Na(+)</name>
        <dbReference type="ChEBI" id="CHEBI:29101"/>
        <note>structural</note>
    </ligand>
</feature>
<evidence type="ECO:0000256" key="2">
    <source>
        <dbReference type="ARBA" id="ARBA00022475"/>
    </source>
</evidence>
<accession>A0A410X0R5</accession>
<keyword evidence="10" id="KW-0915">Sodium</keyword>
<evidence type="ECO:0000256" key="1">
    <source>
        <dbReference type="ARBA" id="ARBA00004651"/>
    </source>
</evidence>
<reference evidence="12 13" key="1">
    <citation type="submission" date="2018-01" db="EMBL/GenBank/DDBJ databases">
        <title>The whole genome sequencing and assembly of Paenibacillus chitinolyticus KCCM 41400 strain.</title>
        <authorList>
            <person name="Kim J.-Y."/>
            <person name="Park M.-K."/>
            <person name="Lee Y.-J."/>
            <person name="Yi H."/>
            <person name="Bahn Y.-S."/>
            <person name="Kim J.F."/>
            <person name="Lee D.-W."/>
        </authorList>
    </citation>
    <scope>NUCLEOTIDE SEQUENCE [LARGE SCALE GENOMIC DNA]</scope>
    <source>
        <strain evidence="12 13">KCCM 41400</strain>
    </source>
</reference>
<evidence type="ECO:0000256" key="10">
    <source>
        <dbReference type="HAMAP-Rule" id="MF_00454"/>
    </source>
</evidence>
<feature type="transmembrane region" description="Helical" evidence="10">
    <location>
        <begin position="61"/>
        <end position="80"/>
    </location>
</feature>
<evidence type="ECO:0000256" key="7">
    <source>
        <dbReference type="ARBA" id="ARBA00035120"/>
    </source>
</evidence>
<dbReference type="RefSeq" id="WP_042232616.1">
    <property type="nucleotide sequence ID" value="NZ_CP026520.1"/>
</dbReference>
<dbReference type="AlphaFoldDB" id="A0A410X0R5"/>
<dbReference type="PANTHER" id="PTHR28259">
    <property type="entry name" value="FLUORIDE EXPORT PROTEIN 1-RELATED"/>
    <property type="match status" value="1"/>
</dbReference>
<keyword evidence="10" id="KW-0406">Ion transport</keyword>
<evidence type="ECO:0000313" key="13">
    <source>
        <dbReference type="Proteomes" id="UP000288943"/>
    </source>
</evidence>
<keyword evidence="10" id="KW-0479">Metal-binding</keyword>
<comment type="similarity">
    <text evidence="7 10">Belongs to the fluoride channel Fluc/FEX (TC 1.A.43) family.</text>
</comment>
<dbReference type="GO" id="GO:0046872">
    <property type="term" value="F:metal ion binding"/>
    <property type="evidence" value="ECO:0007669"/>
    <property type="project" value="UniProtKB-KW"/>
</dbReference>
<evidence type="ECO:0000313" key="11">
    <source>
        <dbReference type="EMBL" id="MCY9597885.1"/>
    </source>
</evidence>
<feature type="transmembrane region" description="Helical" evidence="10">
    <location>
        <begin position="92"/>
        <end position="117"/>
    </location>
</feature>
<reference evidence="11 14" key="2">
    <citation type="submission" date="2022-05" db="EMBL/GenBank/DDBJ databases">
        <title>Genome Sequencing of Bee-Associated Microbes.</title>
        <authorList>
            <person name="Dunlap C."/>
        </authorList>
    </citation>
    <scope>NUCLEOTIDE SEQUENCE [LARGE SCALE GENOMIC DNA]</scope>
    <source>
        <strain evidence="11 14">NRRL B-23120</strain>
    </source>
</reference>
<dbReference type="EMBL" id="CP026520">
    <property type="protein sequence ID" value="QAV20264.1"/>
    <property type="molecule type" value="Genomic_DNA"/>
</dbReference>
<protein>
    <recommendedName>
        <fullName evidence="10">Fluoride-specific ion channel FluC</fullName>
    </recommendedName>
</protein>
<dbReference type="Proteomes" id="UP001527202">
    <property type="component" value="Unassembled WGS sequence"/>
</dbReference>
<dbReference type="KEGG" id="pchi:PC41400_22365"/>
<dbReference type="GeneID" id="95377541"/>
<keyword evidence="3 10" id="KW-0812">Transmembrane</keyword>
<feature type="binding site" evidence="10">
    <location>
        <position position="71"/>
    </location>
    <ligand>
        <name>Na(+)</name>
        <dbReference type="ChEBI" id="CHEBI:29101"/>
        <note>structural</note>
    </ligand>
</feature>
<dbReference type="EMBL" id="JAMDMJ010000025">
    <property type="protein sequence ID" value="MCY9597885.1"/>
    <property type="molecule type" value="Genomic_DNA"/>
</dbReference>
<evidence type="ECO:0000256" key="6">
    <source>
        <dbReference type="ARBA" id="ARBA00023303"/>
    </source>
</evidence>
<dbReference type="GO" id="GO:0005886">
    <property type="term" value="C:plasma membrane"/>
    <property type="evidence" value="ECO:0007669"/>
    <property type="project" value="UniProtKB-SubCell"/>
</dbReference>
<evidence type="ECO:0000256" key="9">
    <source>
        <dbReference type="ARBA" id="ARBA00049940"/>
    </source>
</evidence>
<keyword evidence="5 10" id="KW-0472">Membrane</keyword>
<name>A0A410X0R5_9BACL</name>
<evidence type="ECO:0000313" key="14">
    <source>
        <dbReference type="Proteomes" id="UP001527202"/>
    </source>
</evidence>
<proteinExistence type="inferred from homology"/>